<dbReference type="STRING" id="56107.Cylst_5205"/>
<organism evidence="1 2">
    <name type="scientific">Cylindrospermum stagnale PCC 7417</name>
    <dbReference type="NCBI Taxonomy" id="56107"/>
    <lineage>
        <taxon>Bacteria</taxon>
        <taxon>Bacillati</taxon>
        <taxon>Cyanobacteriota</taxon>
        <taxon>Cyanophyceae</taxon>
        <taxon>Nostocales</taxon>
        <taxon>Nostocaceae</taxon>
        <taxon>Cylindrospermum</taxon>
    </lineage>
</organism>
<dbReference type="AlphaFoldDB" id="K9X3L4"/>
<dbReference type="RefSeq" id="WP_015210475.1">
    <property type="nucleotide sequence ID" value="NC_019757.1"/>
</dbReference>
<keyword evidence="2" id="KW-1185">Reference proteome</keyword>
<dbReference type="Proteomes" id="UP000010475">
    <property type="component" value="Chromosome"/>
</dbReference>
<reference evidence="1 2" key="1">
    <citation type="submission" date="2012-06" db="EMBL/GenBank/DDBJ databases">
        <title>Finished chromosome of genome of Cylindrospermum stagnale PCC 7417.</title>
        <authorList>
            <consortium name="US DOE Joint Genome Institute"/>
            <person name="Gugger M."/>
            <person name="Coursin T."/>
            <person name="Rippka R."/>
            <person name="Tandeau De Marsac N."/>
            <person name="Huntemann M."/>
            <person name="Wei C.-L."/>
            <person name="Han J."/>
            <person name="Detter J.C."/>
            <person name="Han C."/>
            <person name="Tapia R."/>
            <person name="Chen A."/>
            <person name="Kyrpides N."/>
            <person name="Mavromatis K."/>
            <person name="Markowitz V."/>
            <person name="Szeto E."/>
            <person name="Ivanova N."/>
            <person name="Pagani I."/>
            <person name="Pati A."/>
            <person name="Goodwin L."/>
            <person name="Nordberg H.P."/>
            <person name="Cantor M.N."/>
            <person name="Hua S.X."/>
            <person name="Woyke T."/>
            <person name="Kerfeld C.A."/>
        </authorList>
    </citation>
    <scope>NUCLEOTIDE SEQUENCE [LARGE SCALE GENOMIC DNA]</scope>
    <source>
        <strain evidence="1 2">PCC 7417</strain>
    </source>
</reference>
<dbReference type="eggNOG" id="ENOG5030MY0">
    <property type="taxonomic scope" value="Bacteria"/>
</dbReference>
<accession>K9X3L4</accession>
<dbReference type="OrthoDB" id="511660at2"/>
<evidence type="ECO:0000313" key="2">
    <source>
        <dbReference type="Proteomes" id="UP000010475"/>
    </source>
</evidence>
<name>K9X3L4_9NOST</name>
<gene>
    <name evidence="1" type="ORF">Cylst_5205</name>
</gene>
<protein>
    <submittedName>
        <fullName evidence="1">Uncharacterized protein</fullName>
    </submittedName>
</protein>
<dbReference type="EMBL" id="CP003642">
    <property type="protein sequence ID" value="AFZ27240.1"/>
    <property type="molecule type" value="Genomic_DNA"/>
</dbReference>
<evidence type="ECO:0000313" key="1">
    <source>
        <dbReference type="EMBL" id="AFZ27240.1"/>
    </source>
</evidence>
<dbReference type="KEGG" id="csg:Cylst_5205"/>
<sequence>MNFEDLPQLEPLPLNPESEGEDKEIFYPSWQCFCCHDSGIVQQHLARLIMPKYCSNRDKWPACQNCGAFNERWSGAGLQNFDTRFNLRVCQKLDLISRNDWKETVQRQIDIKALAKNMAMPGVSDRTANDAAEVQQRKQNAEAYNWAAASTAYLGGGEDE</sequence>
<proteinExistence type="predicted"/>
<dbReference type="HOGENOM" id="CLU_1682976_0_0_3"/>